<organism evidence="1 2">
    <name type="scientific">Domibacillus iocasae</name>
    <dbReference type="NCBI Taxonomy" id="1714016"/>
    <lineage>
        <taxon>Bacteria</taxon>
        <taxon>Bacillati</taxon>
        <taxon>Bacillota</taxon>
        <taxon>Bacilli</taxon>
        <taxon>Bacillales</taxon>
        <taxon>Bacillaceae</taxon>
        <taxon>Domibacillus</taxon>
    </lineage>
</organism>
<proteinExistence type="predicted"/>
<dbReference type="STRING" id="1714016.BA724_04220"/>
<evidence type="ECO:0000313" key="1">
    <source>
        <dbReference type="EMBL" id="OES45220.1"/>
    </source>
</evidence>
<dbReference type="EMBL" id="MAMP01000020">
    <property type="protein sequence ID" value="OES45220.1"/>
    <property type="molecule type" value="Genomic_DNA"/>
</dbReference>
<name>A0A1E7DQ50_9BACI</name>
<accession>A0A1E7DQ50</accession>
<gene>
    <name evidence="1" type="ORF">BA724_04220</name>
</gene>
<comment type="caution">
    <text evidence="1">The sequence shown here is derived from an EMBL/GenBank/DDBJ whole genome shotgun (WGS) entry which is preliminary data.</text>
</comment>
<dbReference type="OrthoDB" id="2087266at2"/>
<evidence type="ECO:0008006" key="3">
    <source>
        <dbReference type="Google" id="ProtNLM"/>
    </source>
</evidence>
<keyword evidence="2" id="KW-1185">Reference proteome</keyword>
<sequence length="212" mass="23551">MFNAPAIVNRFADFFNKRPDSNLGKFMLLFSEQLQELKDTNQRIREWRSIDNAEGAGLDFIGQNVRQSRGVATDEVYRVLLKSKIARNLSTGDINTIIRVLALALNADYKDIRIKEKWADPENPEPAAISLISVPITRLNEVGMDPVQFGRIVQKTVGGGIRVESIELTGTFEFGTTAIQYDPNKGFSDVDGTTGGYFGSLYSPSTDQDLPI</sequence>
<dbReference type="Proteomes" id="UP000095658">
    <property type="component" value="Unassembled WGS sequence"/>
</dbReference>
<dbReference type="RefSeq" id="WP_069938101.1">
    <property type="nucleotide sequence ID" value="NZ_MAMP01000020.1"/>
</dbReference>
<protein>
    <recommendedName>
        <fullName evidence="3">DUF2612 domain-containing protein</fullName>
    </recommendedName>
</protein>
<reference evidence="1 2" key="1">
    <citation type="submission" date="2016-06" db="EMBL/GenBank/DDBJ databases">
        <title>Domibacillus iocasae genome sequencing.</title>
        <authorList>
            <person name="Verma A."/>
            <person name="Pal Y."/>
            <person name="Ojha A.K."/>
            <person name="Krishnamurthi S."/>
        </authorList>
    </citation>
    <scope>NUCLEOTIDE SEQUENCE [LARGE SCALE GENOMIC DNA]</scope>
    <source>
        <strain evidence="1 2">DSM 29979</strain>
    </source>
</reference>
<evidence type="ECO:0000313" key="2">
    <source>
        <dbReference type="Proteomes" id="UP000095658"/>
    </source>
</evidence>
<dbReference type="AlphaFoldDB" id="A0A1E7DQ50"/>